<sequence length="161" mass="17788">MPGWFPKSHYYRHGRRRGGGPNFTRPQLYRLRRNFTKFLARLASRFFGFGSSNNQWGSIYSPVVGSLPAMLGNLEVPTTYNQVIALSDLQLGRIIRAAGACSHSPANGHAFHRFELLALVFVLVGCFPPLTLWENAPPNPQATVANVSTEGAVRDGFNDLA</sequence>
<proteinExistence type="predicted"/>
<accession>A0A3N4IBR9</accession>
<gene>
    <name evidence="1" type="ORF">BJ508DRAFT_306277</name>
</gene>
<organism evidence="1 2">
    <name type="scientific">Ascobolus immersus RN42</name>
    <dbReference type="NCBI Taxonomy" id="1160509"/>
    <lineage>
        <taxon>Eukaryota</taxon>
        <taxon>Fungi</taxon>
        <taxon>Dikarya</taxon>
        <taxon>Ascomycota</taxon>
        <taxon>Pezizomycotina</taxon>
        <taxon>Pezizomycetes</taxon>
        <taxon>Pezizales</taxon>
        <taxon>Ascobolaceae</taxon>
        <taxon>Ascobolus</taxon>
    </lineage>
</organism>
<dbReference type="EMBL" id="ML119677">
    <property type="protein sequence ID" value="RPA81661.1"/>
    <property type="molecule type" value="Genomic_DNA"/>
</dbReference>
<reference evidence="1 2" key="1">
    <citation type="journal article" date="2018" name="Nat. Ecol. Evol.">
        <title>Pezizomycetes genomes reveal the molecular basis of ectomycorrhizal truffle lifestyle.</title>
        <authorList>
            <person name="Murat C."/>
            <person name="Payen T."/>
            <person name="Noel B."/>
            <person name="Kuo A."/>
            <person name="Morin E."/>
            <person name="Chen J."/>
            <person name="Kohler A."/>
            <person name="Krizsan K."/>
            <person name="Balestrini R."/>
            <person name="Da Silva C."/>
            <person name="Montanini B."/>
            <person name="Hainaut M."/>
            <person name="Levati E."/>
            <person name="Barry K.W."/>
            <person name="Belfiori B."/>
            <person name="Cichocki N."/>
            <person name="Clum A."/>
            <person name="Dockter R.B."/>
            <person name="Fauchery L."/>
            <person name="Guy J."/>
            <person name="Iotti M."/>
            <person name="Le Tacon F."/>
            <person name="Lindquist E.A."/>
            <person name="Lipzen A."/>
            <person name="Malagnac F."/>
            <person name="Mello A."/>
            <person name="Molinier V."/>
            <person name="Miyauchi S."/>
            <person name="Poulain J."/>
            <person name="Riccioni C."/>
            <person name="Rubini A."/>
            <person name="Sitrit Y."/>
            <person name="Splivallo R."/>
            <person name="Traeger S."/>
            <person name="Wang M."/>
            <person name="Zifcakova L."/>
            <person name="Wipf D."/>
            <person name="Zambonelli A."/>
            <person name="Paolocci F."/>
            <person name="Nowrousian M."/>
            <person name="Ottonello S."/>
            <person name="Baldrian P."/>
            <person name="Spatafora J.W."/>
            <person name="Henrissat B."/>
            <person name="Nagy L.G."/>
            <person name="Aury J.M."/>
            <person name="Wincker P."/>
            <person name="Grigoriev I.V."/>
            <person name="Bonfante P."/>
            <person name="Martin F.M."/>
        </authorList>
    </citation>
    <scope>NUCLEOTIDE SEQUENCE [LARGE SCALE GENOMIC DNA]</scope>
    <source>
        <strain evidence="1 2">RN42</strain>
    </source>
</reference>
<dbReference type="AlphaFoldDB" id="A0A3N4IBR9"/>
<name>A0A3N4IBR9_ASCIM</name>
<protein>
    <submittedName>
        <fullName evidence="1">Uncharacterized protein</fullName>
    </submittedName>
</protein>
<dbReference type="Proteomes" id="UP000275078">
    <property type="component" value="Unassembled WGS sequence"/>
</dbReference>
<evidence type="ECO:0000313" key="1">
    <source>
        <dbReference type="EMBL" id="RPA81661.1"/>
    </source>
</evidence>
<keyword evidence="2" id="KW-1185">Reference proteome</keyword>
<evidence type="ECO:0000313" key="2">
    <source>
        <dbReference type="Proteomes" id="UP000275078"/>
    </source>
</evidence>